<evidence type="ECO:0000256" key="2">
    <source>
        <dbReference type="ARBA" id="ARBA00022857"/>
    </source>
</evidence>
<dbReference type="GO" id="GO:0005737">
    <property type="term" value="C:cytoplasm"/>
    <property type="evidence" value="ECO:0007669"/>
    <property type="project" value="TreeGrafter"/>
</dbReference>
<keyword evidence="3" id="KW-0560">Oxidoreductase</keyword>
<dbReference type="PRINTS" id="PR00080">
    <property type="entry name" value="SDRFAMILY"/>
</dbReference>
<dbReference type="SUPFAM" id="SSF51735">
    <property type="entry name" value="NAD(P)-binding Rossmann-fold domains"/>
    <property type="match status" value="1"/>
</dbReference>
<evidence type="ECO:0000256" key="1">
    <source>
        <dbReference type="ARBA" id="ARBA00006484"/>
    </source>
</evidence>
<name>A0A8H6VGT5_9PEZI</name>
<dbReference type="GO" id="GO:0016616">
    <property type="term" value="F:oxidoreductase activity, acting on the CH-OH group of donors, NAD or NADP as acceptor"/>
    <property type="evidence" value="ECO:0007669"/>
    <property type="project" value="TreeGrafter"/>
</dbReference>
<accession>A0A8H6VGT5</accession>
<evidence type="ECO:0000313" key="4">
    <source>
        <dbReference type="EMBL" id="KAF7186350.1"/>
    </source>
</evidence>
<dbReference type="OrthoDB" id="5296at2759"/>
<gene>
    <name evidence="4" type="ORF">HII31_12281</name>
</gene>
<dbReference type="PANTHER" id="PTHR44229">
    <property type="entry name" value="15-HYDROXYPROSTAGLANDIN DEHYDROGENASE [NAD(+)]"/>
    <property type="match status" value="1"/>
</dbReference>
<dbReference type="PRINTS" id="PR00081">
    <property type="entry name" value="GDHRDH"/>
</dbReference>
<dbReference type="InterPro" id="IPR036291">
    <property type="entry name" value="NAD(P)-bd_dom_sf"/>
</dbReference>
<dbReference type="Pfam" id="PF00106">
    <property type="entry name" value="adh_short"/>
    <property type="match status" value="1"/>
</dbReference>
<dbReference type="EMBL" id="JABCIY010000257">
    <property type="protein sequence ID" value="KAF7186350.1"/>
    <property type="molecule type" value="Genomic_DNA"/>
</dbReference>
<protein>
    <submittedName>
        <fullName evidence="4">15-hydroxyprostaglandin dehydrogenase [NAD(+)]</fullName>
    </submittedName>
</protein>
<dbReference type="PROSITE" id="PS00061">
    <property type="entry name" value="ADH_SHORT"/>
    <property type="match status" value="1"/>
</dbReference>
<dbReference type="PANTHER" id="PTHR44229:SF4">
    <property type="entry name" value="15-HYDROXYPROSTAGLANDIN DEHYDROGENASE [NAD(+)]"/>
    <property type="match status" value="1"/>
</dbReference>
<sequence length="776" mass="87236">MAPAFMSIEGKTALITGGGSGICLDLTKKILHRGGNVVIADLQLTPEAEKVVKEWKEKRIVFIKTDVTDWKQLQAAFDLAMSQFKRLDIVVPGAGVFEPEWTNFWELNTGKDTNETSSYKVFDINIAHPVRATQLAIDYFTRQKLEKGAVCLIASIAAQLTILPVPLYCASKHAVAAFTISMALLEPLKGIRVDAVAPGIVETPLWPKDRLDWVDNEKDKWVTKHQVTEVMLDLITNPDNVGGTVLEVLAEKVRRVEVLNDPGPQGPGSTLDKIGMGFEEVPKRIEKNFGNGRRNAIDGLTCSRISRSFLPDDCTAEQRGDWTFYRVHVPERYTPESGCRKVFRRLSGMVTDQGDWICEQDGEAGTVMYLRMPSGEDNLVNAILNDEYHDIVLSSGGPGFHCSSGSQALLRRQESEPPVPDFDIVCHTYEGVLPDTTEYHIAIGLPWDPESSCRNVFEKARLSNKWYDVECDEAGYGETRWLLLTHVDDDAEWFMRILGEEYPDVVKHRNGQHFTCPTQPDRAIARRQVDDPVIQPLDMTCRTAEAYPPNEVVYYVTIGVPYESYRKSCRGVNDRLKASGKWFASMCQPSMIMPFDNLNQTEWQVRTYAGNVEWLNKIFDQQYPEVVQHRSGRGFDCHTQLDDAIARRELEEPPINNLEMTCHASPGGFGDYGLLHYTVHIGVKYVSIPSVFPDHPSYNAPSCRNLFMRLHTTGAAFKGFLCHDDGHGATLWHFDADGGSSGTINRLLNEEYPEVVKHMRKKHLGNGFNCPSQADQ</sequence>
<dbReference type="InterPro" id="IPR002347">
    <property type="entry name" value="SDR_fam"/>
</dbReference>
<comment type="caution">
    <text evidence="4">The sequence shown here is derived from an EMBL/GenBank/DDBJ whole genome shotgun (WGS) entry which is preliminary data.</text>
</comment>
<reference evidence="4" key="1">
    <citation type="submission" date="2020-04" db="EMBL/GenBank/DDBJ databases">
        <title>Draft genome resource of the tomato pathogen Pseudocercospora fuligena.</title>
        <authorList>
            <person name="Zaccaron A."/>
        </authorList>
    </citation>
    <scope>NUCLEOTIDE SEQUENCE</scope>
    <source>
        <strain evidence="4">PF001</strain>
    </source>
</reference>
<evidence type="ECO:0000313" key="5">
    <source>
        <dbReference type="Proteomes" id="UP000660729"/>
    </source>
</evidence>
<dbReference type="Proteomes" id="UP000660729">
    <property type="component" value="Unassembled WGS sequence"/>
</dbReference>
<organism evidence="4 5">
    <name type="scientific">Pseudocercospora fuligena</name>
    <dbReference type="NCBI Taxonomy" id="685502"/>
    <lineage>
        <taxon>Eukaryota</taxon>
        <taxon>Fungi</taxon>
        <taxon>Dikarya</taxon>
        <taxon>Ascomycota</taxon>
        <taxon>Pezizomycotina</taxon>
        <taxon>Dothideomycetes</taxon>
        <taxon>Dothideomycetidae</taxon>
        <taxon>Mycosphaerellales</taxon>
        <taxon>Mycosphaerellaceae</taxon>
        <taxon>Pseudocercospora</taxon>
    </lineage>
</organism>
<keyword evidence="2" id="KW-0521">NADP</keyword>
<dbReference type="Gene3D" id="3.40.50.720">
    <property type="entry name" value="NAD(P)-binding Rossmann-like Domain"/>
    <property type="match status" value="1"/>
</dbReference>
<evidence type="ECO:0000256" key="3">
    <source>
        <dbReference type="ARBA" id="ARBA00023002"/>
    </source>
</evidence>
<keyword evidence="5" id="KW-1185">Reference proteome</keyword>
<dbReference type="AlphaFoldDB" id="A0A8H6VGT5"/>
<proteinExistence type="inferred from homology"/>
<comment type="similarity">
    <text evidence="1">Belongs to the short-chain dehydrogenases/reductases (SDR) family.</text>
</comment>
<dbReference type="InterPro" id="IPR020904">
    <property type="entry name" value="Sc_DH/Rdtase_CS"/>
</dbReference>